<sequence>MNNKFTVIESTDEDKLQEMDRINKIAKLNEIWERYFFDMVMRYTEEYGTLYKLPQDKLAKVGFAGIKYICSCRDVSRENFKLGIDEPKTLKQNQYRFQMIDSIFGVLGCLTLRNFVITFPIDKTYDGAKWECKDYFSTMDVLSKMDWDKPIGRDELSELLWDYDNEELRHAYIEFTTAMSALYRAQTGKGIAETWLDDLGIPTYTEDKETGIMINNQTGDIMKPKKVSHIQIVK</sequence>
<protein>
    <submittedName>
        <fullName evidence="1">Uncharacterized protein</fullName>
    </submittedName>
</protein>
<dbReference type="AlphaFoldDB" id="A0A9X5BED9"/>
<reference evidence="1" key="1">
    <citation type="submission" date="2018-09" db="EMBL/GenBank/DDBJ databases">
        <title>Murine metabolic-syndrome-specific gut microbial biobank.</title>
        <authorList>
            <person name="Liu C."/>
        </authorList>
    </citation>
    <scope>NUCLEOTIDE SEQUENCE</scope>
    <source>
        <strain evidence="1">D42-62</strain>
    </source>
</reference>
<proteinExistence type="predicted"/>
<accession>A0A9X5BED9</accession>
<keyword evidence="2" id="KW-1185">Reference proteome</keyword>
<dbReference type="Proteomes" id="UP001154420">
    <property type="component" value="Unassembled WGS sequence"/>
</dbReference>
<dbReference type="OrthoDB" id="2876402at2"/>
<evidence type="ECO:0000313" key="1">
    <source>
        <dbReference type="EMBL" id="NBJ92204.1"/>
    </source>
</evidence>
<comment type="caution">
    <text evidence="1">The sequence shown here is derived from an EMBL/GenBank/DDBJ whole genome shotgun (WGS) entry which is preliminary data.</text>
</comment>
<name>A0A9X5BED9_9FIRM</name>
<dbReference type="EMBL" id="QZDT01000006">
    <property type="protein sequence ID" value="NBJ92204.1"/>
    <property type="molecule type" value="Genomic_DNA"/>
</dbReference>
<gene>
    <name evidence="1" type="ORF">D5281_06255</name>
</gene>
<dbReference type="RefSeq" id="WP_160559289.1">
    <property type="nucleotide sequence ID" value="NZ_QZDT01000006.1"/>
</dbReference>
<organism evidence="1 2">
    <name type="scientific">Parablautia muri</name>
    <dbReference type="NCBI Taxonomy" id="2320879"/>
    <lineage>
        <taxon>Bacteria</taxon>
        <taxon>Bacillati</taxon>
        <taxon>Bacillota</taxon>
        <taxon>Clostridia</taxon>
        <taxon>Lachnospirales</taxon>
        <taxon>Lachnospiraceae</taxon>
        <taxon>Parablautia</taxon>
    </lineage>
</organism>
<evidence type="ECO:0000313" key="2">
    <source>
        <dbReference type="Proteomes" id="UP001154420"/>
    </source>
</evidence>